<evidence type="ECO:0000256" key="8">
    <source>
        <dbReference type="ARBA" id="ARBA00023034"/>
    </source>
</evidence>
<organism evidence="11">
    <name type="scientific">Rhipicephalus appendiculatus</name>
    <name type="common">Brown ear tick</name>
    <dbReference type="NCBI Taxonomy" id="34631"/>
    <lineage>
        <taxon>Eukaryota</taxon>
        <taxon>Metazoa</taxon>
        <taxon>Ecdysozoa</taxon>
        <taxon>Arthropoda</taxon>
        <taxon>Chelicerata</taxon>
        <taxon>Arachnida</taxon>
        <taxon>Acari</taxon>
        <taxon>Parasitiformes</taxon>
        <taxon>Ixodida</taxon>
        <taxon>Ixodoidea</taxon>
        <taxon>Ixodidae</taxon>
        <taxon>Rhipicephalinae</taxon>
        <taxon>Rhipicephalus</taxon>
        <taxon>Rhipicephalus</taxon>
    </lineage>
</organism>
<evidence type="ECO:0000256" key="2">
    <source>
        <dbReference type="ARBA" id="ARBA00008661"/>
    </source>
</evidence>
<dbReference type="PANTHER" id="PTHR11214">
    <property type="entry name" value="BETA-1,3-N-ACETYLGLUCOSAMINYLTRANSFERASE"/>
    <property type="match status" value="1"/>
</dbReference>
<dbReference type="InterPro" id="IPR002659">
    <property type="entry name" value="Glyco_trans_31"/>
</dbReference>
<keyword evidence="7" id="KW-1133">Transmembrane helix</keyword>
<comment type="subcellular location">
    <subcellularLocation>
        <location evidence="1 10">Golgi apparatus membrane</location>
        <topology evidence="1 10">Single-pass type II membrane protein</topology>
    </subcellularLocation>
</comment>
<keyword evidence="8 10" id="KW-0333">Golgi apparatus</keyword>
<keyword evidence="5" id="KW-0812">Transmembrane</keyword>
<evidence type="ECO:0000256" key="5">
    <source>
        <dbReference type="ARBA" id="ARBA00022692"/>
    </source>
</evidence>
<dbReference type="Gene3D" id="3.90.550.50">
    <property type="match status" value="1"/>
</dbReference>
<evidence type="ECO:0000256" key="9">
    <source>
        <dbReference type="ARBA" id="ARBA00023136"/>
    </source>
</evidence>
<dbReference type="GO" id="GO:0000139">
    <property type="term" value="C:Golgi membrane"/>
    <property type="evidence" value="ECO:0007669"/>
    <property type="project" value="UniProtKB-SubCell"/>
</dbReference>
<sequence>MVHRSTFHKLWRSTYRKKLCVILFVTVHALIIAVVFSDRRTYYLNTFWHCATVKNATNYSQETEAPRSTQGWKTLTACNNPALRILFIVHTTPKGIQKRRWLRNTIGHPYLQSSVNSSIIFFVGYPTDRRQQQALQDEAIREGDIVLLNFTESHHNLSLKFLLGARWILENCSLDSATALVKMEEDILVNIYALSSYVSSSLMWLTGIHGVVNKNIAPVRNRNSEWYVSKHEYASDVYPNHCSRDAYIMKPAVLSALVDAALLVPYFWIEDVYVTGIVGDFANVNLVDISGHVILSKPRKVLTVSDTTLFVNTRLAGLADDKKNSLWNGILQRNQSVQREFRKNVGVYYRSVG</sequence>
<dbReference type="EC" id="2.4.1.-" evidence="10"/>
<dbReference type="Pfam" id="PF01762">
    <property type="entry name" value="Galactosyl_T"/>
    <property type="match status" value="1"/>
</dbReference>
<name>A0A131YL48_RHIAP</name>
<protein>
    <recommendedName>
        <fullName evidence="10">Hexosyltransferase</fullName>
        <ecNumber evidence="10">2.4.1.-</ecNumber>
    </recommendedName>
</protein>
<evidence type="ECO:0000256" key="6">
    <source>
        <dbReference type="ARBA" id="ARBA00022968"/>
    </source>
</evidence>
<evidence type="ECO:0000256" key="4">
    <source>
        <dbReference type="ARBA" id="ARBA00022679"/>
    </source>
</evidence>
<dbReference type="AlphaFoldDB" id="A0A131YL48"/>
<evidence type="ECO:0000313" key="11">
    <source>
        <dbReference type="EMBL" id="JAP79278.1"/>
    </source>
</evidence>
<keyword evidence="3 10" id="KW-0328">Glycosyltransferase</keyword>
<evidence type="ECO:0000256" key="3">
    <source>
        <dbReference type="ARBA" id="ARBA00022676"/>
    </source>
</evidence>
<comment type="similarity">
    <text evidence="2 10">Belongs to the glycosyltransferase 31 family.</text>
</comment>
<dbReference type="EMBL" id="GEDV01009279">
    <property type="protein sequence ID" value="JAP79278.1"/>
    <property type="molecule type" value="Transcribed_RNA"/>
</dbReference>
<keyword evidence="9" id="KW-0472">Membrane</keyword>
<dbReference type="PANTHER" id="PTHR11214:SF376">
    <property type="entry name" value="HEXOSYLTRANSFERASE"/>
    <property type="match status" value="1"/>
</dbReference>
<keyword evidence="6" id="KW-0735">Signal-anchor</keyword>
<accession>A0A131YL48</accession>
<evidence type="ECO:0000256" key="1">
    <source>
        <dbReference type="ARBA" id="ARBA00004323"/>
    </source>
</evidence>
<dbReference type="GO" id="GO:0016758">
    <property type="term" value="F:hexosyltransferase activity"/>
    <property type="evidence" value="ECO:0007669"/>
    <property type="project" value="InterPro"/>
</dbReference>
<keyword evidence="4 11" id="KW-0808">Transferase</keyword>
<evidence type="ECO:0000256" key="10">
    <source>
        <dbReference type="RuleBase" id="RU363063"/>
    </source>
</evidence>
<dbReference type="GO" id="GO:0006493">
    <property type="term" value="P:protein O-linked glycosylation"/>
    <property type="evidence" value="ECO:0007669"/>
    <property type="project" value="TreeGrafter"/>
</dbReference>
<proteinExistence type="inferred from homology"/>
<evidence type="ECO:0000256" key="7">
    <source>
        <dbReference type="ARBA" id="ARBA00022989"/>
    </source>
</evidence>
<reference evidence="11" key="1">
    <citation type="journal article" date="2016" name="Ticks Tick Borne Dis.">
        <title>De novo assembly and annotation of the salivary gland transcriptome of Rhipicephalus appendiculatus male and female ticks during blood feeding.</title>
        <authorList>
            <person name="de Castro M.H."/>
            <person name="de Klerk D."/>
            <person name="Pienaar R."/>
            <person name="Latif A.A."/>
            <person name="Rees D.J."/>
            <person name="Mans B.J."/>
        </authorList>
    </citation>
    <scope>NUCLEOTIDE SEQUENCE</scope>
    <source>
        <tissue evidence="11">Salivary glands</tissue>
    </source>
</reference>